<sequence>MRIRKKVKATIPAQGSRFAALDIFIKAAEKENWTEPEIQYVIDEVVEAKDDKEGFEILKDYTS</sequence>
<keyword evidence="2" id="KW-1185">Reference proteome</keyword>
<reference evidence="2" key="1">
    <citation type="submission" date="2016-10" db="EMBL/GenBank/DDBJ databases">
        <authorList>
            <person name="Varghese N."/>
            <person name="Submissions S."/>
        </authorList>
    </citation>
    <scope>NUCLEOTIDE SEQUENCE [LARGE SCALE GENOMIC DNA]</scope>
    <source>
        <strain evidence="2">LP51</strain>
    </source>
</reference>
<organism evidence="1 2">
    <name type="scientific">Pontibacter chinhatensis</name>
    <dbReference type="NCBI Taxonomy" id="1436961"/>
    <lineage>
        <taxon>Bacteria</taxon>
        <taxon>Pseudomonadati</taxon>
        <taxon>Bacteroidota</taxon>
        <taxon>Cytophagia</taxon>
        <taxon>Cytophagales</taxon>
        <taxon>Hymenobacteraceae</taxon>
        <taxon>Pontibacter</taxon>
    </lineage>
</organism>
<dbReference type="AlphaFoldDB" id="A0A1I2WQR0"/>
<dbReference type="Proteomes" id="UP000198724">
    <property type="component" value="Unassembled WGS sequence"/>
</dbReference>
<gene>
    <name evidence="1" type="ORF">SAMN05421739_105159</name>
</gene>
<protein>
    <submittedName>
        <fullName evidence="1">Uncharacterized protein</fullName>
    </submittedName>
</protein>
<evidence type="ECO:0000313" key="1">
    <source>
        <dbReference type="EMBL" id="SFH03730.1"/>
    </source>
</evidence>
<evidence type="ECO:0000313" key="2">
    <source>
        <dbReference type="Proteomes" id="UP000198724"/>
    </source>
</evidence>
<proteinExistence type="predicted"/>
<accession>A0A1I2WQR0</accession>
<dbReference type="EMBL" id="FOOT01000005">
    <property type="protein sequence ID" value="SFH03730.1"/>
    <property type="molecule type" value="Genomic_DNA"/>
</dbReference>
<name>A0A1I2WQR0_9BACT</name>
<dbReference type="OrthoDB" id="853805at2"/>